<protein>
    <recommendedName>
        <fullName evidence="3">Cytokinin riboside 5'-monophosphate phosphoribohydrolase</fullName>
        <ecNumber evidence="3">3.2.2.n1</ecNumber>
    </recommendedName>
</protein>
<dbReference type="PANTHER" id="PTHR31223:SF70">
    <property type="entry name" value="LOG FAMILY PROTEIN YJL055W"/>
    <property type="match status" value="1"/>
</dbReference>
<evidence type="ECO:0000313" key="5">
    <source>
        <dbReference type="Proteomes" id="UP001595953"/>
    </source>
</evidence>
<gene>
    <name evidence="4" type="ORF">ACFO5O_07400</name>
</gene>
<comment type="caution">
    <text evidence="4">The sequence shown here is derived from an EMBL/GenBank/DDBJ whole genome shotgun (WGS) entry which is preliminary data.</text>
</comment>
<evidence type="ECO:0000313" key="4">
    <source>
        <dbReference type="EMBL" id="MFC4722141.1"/>
    </source>
</evidence>
<accession>A0ABV9N3U9</accession>
<evidence type="ECO:0000256" key="3">
    <source>
        <dbReference type="RuleBase" id="RU363015"/>
    </source>
</evidence>
<dbReference type="RefSeq" id="WP_387962410.1">
    <property type="nucleotide sequence ID" value="NZ_JBHSGP010000012.1"/>
</dbReference>
<keyword evidence="3" id="KW-0203">Cytokinin biosynthesis</keyword>
<keyword evidence="3" id="KW-0378">Hydrolase</keyword>
<dbReference type="Pfam" id="PF03641">
    <property type="entry name" value="Lysine_decarbox"/>
    <property type="match status" value="1"/>
</dbReference>
<dbReference type="InterPro" id="IPR031100">
    <property type="entry name" value="LOG_fam"/>
</dbReference>
<dbReference type="PANTHER" id="PTHR31223">
    <property type="entry name" value="LOG FAMILY PROTEIN YJL055W"/>
    <property type="match status" value="1"/>
</dbReference>
<dbReference type="SUPFAM" id="SSF102405">
    <property type="entry name" value="MCP/YpsA-like"/>
    <property type="match status" value="1"/>
</dbReference>
<keyword evidence="5" id="KW-1185">Reference proteome</keyword>
<dbReference type="NCBIfam" id="TIGR00730">
    <property type="entry name" value="Rossman fold protein, TIGR00730 family"/>
    <property type="match status" value="1"/>
</dbReference>
<sequence>MINLTSVAVFCGSSEGNDTTIISQAKALGKKFADENITLVYGAAKIGIMGKVAQSCLENHGKVIGVIPEFLKKKEVVHLGLHKLITTKNMHQRKLKMHELSDGFITLPGGFGTFEELFEIITWAQLGLHQKPIGLLNVNGFYNDLIKMLETMAVKGFLKMENLELLIVDSQIDALLDKMKSFKPQNTPKWLKVERT</sequence>
<organism evidence="4 5">
    <name type="scientific">Geojedonia litorea</name>
    <dbReference type="NCBI Taxonomy" id="1268269"/>
    <lineage>
        <taxon>Bacteria</taxon>
        <taxon>Pseudomonadati</taxon>
        <taxon>Bacteroidota</taxon>
        <taxon>Flavobacteriia</taxon>
        <taxon>Flavobacteriales</taxon>
        <taxon>Flavobacteriaceae</taxon>
        <taxon>Geojedonia</taxon>
    </lineage>
</organism>
<dbReference type="Gene3D" id="3.40.50.450">
    <property type="match status" value="1"/>
</dbReference>
<evidence type="ECO:0000256" key="1">
    <source>
        <dbReference type="ARBA" id="ARBA00000274"/>
    </source>
</evidence>
<comment type="similarity">
    <text evidence="2 3">Belongs to the LOG family.</text>
</comment>
<dbReference type="EMBL" id="JBHSGP010000012">
    <property type="protein sequence ID" value="MFC4722141.1"/>
    <property type="molecule type" value="Genomic_DNA"/>
</dbReference>
<dbReference type="EC" id="3.2.2.n1" evidence="3"/>
<comment type="catalytic activity">
    <reaction evidence="1">
        <text>AMP + H2O = D-ribose 5-phosphate + adenine</text>
        <dbReference type="Rhea" id="RHEA:20129"/>
        <dbReference type="ChEBI" id="CHEBI:15377"/>
        <dbReference type="ChEBI" id="CHEBI:16708"/>
        <dbReference type="ChEBI" id="CHEBI:78346"/>
        <dbReference type="ChEBI" id="CHEBI:456215"/>
        <dbReference type="EC" id="3.2.2.4"/>
    </reaction>
</comment>
<proteinExistence type="inferred from homology"/>
<name>A0ABV9N3U9_9FLAO</name>
<dbReference type="InterPro" id="IPR005269">
    <property type="entry name" value="LOG"/>
</dbReference>
<reference evidence="5" key="1">
    <citation type="journal article" date="2019" name="Int. J. Syst. Evol. Microbiol.">
        <title>The Global Catalogue of Microorganisms (GCM) 10K type strain sequencing project: providing services to taxonomists for standard genome sequencing and annotation.</title>
        <authorList>
            <consortium name="The Broad Institute Genomics Platform"/>
            <consortium name="The Broad Institute Genome Sequencing Center for Infectious Disease"/>
            <person name="Wu L."/>
            <person name="Ma J."/>
        </authorList>
    </citation>
    <scope>NUCLEOTIDE SEQUENCE [LARGE SCALE GENOMIC DNA]</scope>
    <source>
        <strain evidence="5">CCUG 63682</strain>
    </source>
</reference>
<evidence type="ECO:0000256" key="2">
    <source>
        <dbReference type="ARBA" id="ARBA00006763"/>
    </source>
</evidence>
<dbReference type="Proteomes" id="UP001595953">
    <property type="component" value="Unassembled WGS sequence"/>
</dbReference>